<comment type="caution">
    <text evidence="1">The sequence shown here is derived from an EMBL/GenBank/DDBJ whole genome shotgun (WGS) entry which is preliminary data.</text>
</comment>
<evidence type="ECO:0000313" key="2">
    <source>
        <dbReference type="Proteomes" id="UP000248806"/>
    </source>
</evidence>
<dbReference type="EMBL" id="QKUF01000032">
    <property type="protein sequence ID" value="PZW22540.1"/>
    <property type="molecule type" value="Genomic_DNA"/>
</dbReference>
<proteinExistence type="predicted"/>
<accession>A0A326TYW2</accession>
<protein>
    <submittedName>
        <fullName evidence="1">Uncharacterized protein</fullName>
    </submittedName>
</protein>
<organism evidence="1 2">
    <name type="scientific">Thermosporothrix hazakensis</name>
    <dbReference type="NCBI Taxonomy" id="644383"/>
    <lineage>
        <taxon>Bacteria</taxon>
        <taxon>Bacillati</taxon>
        <taxon>Chloroflexota</taxon>
        <taxon>Ktedonobacteria</taxon>
        <taxon>Ktedonobacterales</taxon>
        <taxon>Thermosporotrichaceae</taxon>
        <taxon>Thermosporothrix</taxon>
    </lineage>
</organism>
<evidence type="ECO:0000313" key="1">
    <source>
        <dbReference type="EMBL" id="PZW22540.1"/>
    </source>
</evidence>
<name>A0A326TYW2_THEHA</name>
<reference evidence="1 2" key="1">
    <citation type="submission" date="2018-06" db="EMBL/GenBank/DDBJ databases">
        <title>Genomic Encyclopedia of Archaeal and Bacterial Type Strains, Phase II (KMG-II): from individual species to whole genera.</title>
        <authorList>
            <person name="Goeker M."/>
        </authorList>
    </citation>
    <scope>NUCLEOTIDE SEQUENCE [LARGE SCALE GENOMIC DNA]</scope>
    <source>
        <strain evidence="1 2">ATCC BAA-1881</strain>
    </source>
</reference>
<sequence>MLFSPFQDACFLALCEEIDELLPHFHRYISFFLLPIDVFLPFFMQKRIV</sequence>
<gene>
    <name evidence="1" type="ORF">EI42_05446</name>
</gene>
<dbReference type="Proteomes" id="UP000248806">
    <property type="component" value="Unassembled WGS sequence"/>
</dbReference>
<keyword evidence="2" id="KW-1185">Reference proteome</keyword>
<dbReference type="AlphaFoldDB" id="A0A326TYW2"/>